<feature type="compositionally biased region" description="Pro residues" evidence="1">
    <location>
        <begin position="51"/>
        <end position="64"/>
    </location>
</feature>
<keyword evidence="2" id="KW-0472">Membrane</keyword>
<evidence type="ECO:0000313" key="4">
    <source>
        <dbReference type="EMBL" id="QDB77986.1"/>
    </source>
</evidence>
<dbReference type="EMBL" id="CP040899">
    <property type="protein sequence ID" value="QDB77986.1"/>
    <property type="molecule type" value="Genomic_DNA"/>
</dbReference>
<evidence type="ECO:0000256" key="2">
    <source>
        <dbReference type="SAM" id="Phobius"/>
    </source>
</evidence>
<keyword evidence="5" id="KW-1185">Reference proteome</keyword>
<organism evidence="4 5">
    <name type="scientific">Georgenia wutianyii</name>
    <dbReference type="NCBI Taxonomy" id="2585135"/>
    <lineage>
        <taxon>Bacteria</taxon>
        <taxon>Bacillati</taxon>
        <taxon>Actinomycetota</taxon>
        <taxon>Actinomycetes</taxon>
        <taxon>Micrococcales</taxon>
        <taxon>Bogoriellaceae</taxon>
        <taxon>Georgenia</taxon>
    </lineage>
</organism>
<feature type="compositionally biased region" description="Pro residues" evidence="1">
    <location>
        <begin position="275"/>
        <end position="294"/>
    </location>
</feature>
<evidence type="ECO:0000256" key="1">
    <source>
        <dbReference type="SAM" id="MobiDB-lite"/>
    </source>
</evidence>
<keyword evidence="2" id="KW-1133">Transmembrane helix</keyword>
<evidence type="ECO:0000313" key="5">
    <source>
        <dbReference type="Proteomes" id="UP000313948"/>
    </source>
</evidence>
<keyword evidence="2" id="KW-0812">Transmembrane</keyword>
<dbReference type="RefSeq" id="WP_139947333.1">
    <property type="nucleotide sequence ID" value="NZ_CP040899.1"/>
</dbReference>
<feature type="transmembrane region" description="Helical" evidence="2">
    <location>
        <begin position="348"/>
        <end position="367"/>
    </location>
</feature>
<dbReference type="Proteomes" id="UP000313948">
    <property type="component" value="Chromosome"/>
</dbReference>
<gene>
    <name evidence="4" type="ORF">FE251_00150</name>
</gene>
<feature type="region of interest" description="Disordered" evidence="1">
    <location>
        <begin position="44"/>
        <end position="64"/>
    </location>
</feature>
<proteinExistence type="predicted"/>
<accession>A0ABX5VI68</accession>
<feature type="chain" id="PRO_5045068539" evidence="3">
    <location>
        <begin position="42"/>
        <end position="371"/>
    </location>
</feature>
<name>A0ABX5VI68_9MICO</name>
<feature type="signal peptide" evidence="3">
    <location>
        <begin position="1"/>
        <end position="41"/>
    </location>
</feature>
<sequence length="371" mass="36729">MSARPASDSRDLHAAMRIPTSRLRALTAGVLLALGSVAAPAAPAAAQPSGEVPPPVEQPGPVPGEPVAPVVVHLPPPVHLDDGAGYLLPDHPGVTWLVDGTPVADLVAAGAARHVPGDPMGHVEITAEGLGRELAGVVLGALAAEGHVLATDDDGGTAPVRYVIDPRAAAELVLPEAFDADGTEADAVHVPEAPGQVVRDAAGEVLAPGVHLPALAYLDGTAVLELTVTAAAGHRLEVEGLPVEPLPGAGGTHVVTLALTDAVTPPVEEPEPEPQPEPSTPPSALPPAGEPSAPPALLTLDAAAPSEPMSAPAVTAPATGPASAAAAPAAPAPPPEASIPREPQDLELLVILGAFFLGGLGLVLGVGRDAR</sequence>
<keyword evidence="3" id="KW-0732">Signal</keyword>
<evidence type="ECO:0000256" key="3">
    <source>
        <dbReference type="SAM" id="SignalP"/>
    </source>
</evidence>
<protein>
    <submittedName>
        <fullName evidence="4">Uncharacterized protein</fullName>
    </submittedName>
</protein>
<feature type="compositionally biased region" description="Low complexity" evidence="1">
    <location>
        <begin position="295"/>
        <end position="329"/>
    </location>
</feature>
<feature type="region of interest" description="Disordered" evidence="1">
    <location>
        <begin position="265"/>
        <end position="340"/>
    </location>
</feature>
<reference evidence="4 5" key="1">
    <citation type="submission" date="2019-05" db="EMBL/GenBank/DDBJ databases">
        <title>Georgenia *** sp. nov., and Georgenia *** sp. nov., isolated from the intestinal contents of plateau pika (Ochotona curzoniae) in the Qinghai-Tibet plateau of China.</title>
        <authorList>
            <person name="Tian Z."/>
        </authorList>
    </citation>
    <scope>NUCLEOTIDE SEQUENCE [LARGE SCALE GENOMIC DNA]</scope>
    <source>
        <strain evidence="4 5">Z294</strain>
    </source>
</reference>